<dbReference type="EMBL" id="KV427638">
    <property type="protein sequence ID" value="KZT04230.1"/>
    <property type="molecule type" value="Genomic_DNA"/>
</dbReference>
<protein>
    <submittedName>
        <fullName evidence="2">Uncharacterized protein</fullName>
    </submittedName>
</protein>
<accession>A0A165D6A5</accession>
<reference evidence="2 3" key="1">
    <citation type="journal article" date="2016" name="Mol. Biol. Evol.">
        <title>Comparative Genomics of Early-Diverging Mushroom-Forming Fungi Provides Insights into the Origins of Lignocellulose Decay Capabilities.</title>
        <authorList>
            <person name="Nagy L.G."/>
            <person name="Riley R."/>
            <person name="Tritt A."/>
            <person name="Adam C."/>
            <person name="Daum C."/>
            <person name="Floudas D."/>
            <person name="Sun H."/>
            <person name="Yadav J.S."/>
            <person name="Pangilinan J."/>
            <person name="Larsson K.H."/>
            <person name="Matsuura K."/>
            <person name="Barry K."/>
            <person name="Labutti K."/>
            <person name="Kuo R."/>
            <person name="Ohm R.A."/>
            <person name="Bhattacharya S.S."/>
            <person name="Shirouzu T."/>
            <person name="Yoshinaga Y."/>
            <person name="Martin F.M."/>
            <person name="Grigoriev I.V."/>
            <person name="Hibbett D.S."/>
        </authorList>
    </citation>
    <scope>NUCLEOTIDE SEQUENCE [LARGE SCALE GENOMIC DNA]</scope>
    <source>
        <strain evidence="2 3">93-53</strain>
    </source>
</reference>
<name>A0A165D6A5_9APHY</name>
<evidence type="ECO:0000313" key="3">
    <source>
        <dbReference type="Proteomes" id="UP000076871"/>
    </source>
</evidence>
<organism evidence="2 3">
    <name type="scientific">Laetiporus sulphureus 93-53</name>
    <dbReference type="NCBI Taxonomy" id="1314785"/>
    <lineage>
        <taxon>Eukaryota</taxon>
        <taxon>Fungi</taxon>
        <taxon>Dikarya</taxon>
        <taxon>Basidiomycota</taxon>
        <taxon>Agaricomycotina</taxon>
        <taxon>Agaricomycetes</taxon>
        <taxon>Polyporales</taxon>
        <taxon>Laetiporus</taxon>
    </lineage>
</organism>
<evidence type="ECO:0000256" key="1">
    <source>
        <dbReference type="SAM" id="MobiDB-lite"/>
    </source>
</evidence>
<dbReference type="GeneID" id="63824212"/>
<dbReference type="RefSeq" id="XP_040761970.1">
    <property type="nucleotide sequence ID" value="XM_040907183.1"/>
</dbReference>
<dbReference type="Proteomes" id="UP000076871">
    <property type="component" value="Unassembled WGS sequence"/>
</dbReference>
<dbReference type="InParanoid" id="A0A165D6A5"/>
<feature type="region of interest" description="Disordered" evidence="1">
    <location>
        <begin position="1"/>
        <end position="42"/>
    </location>
</feature>
<feature type="region of interest" description="Disordered" evidence="1">
    <location>
        <begin position="168"/>
        <end position="191"/>
    </location>
</feature>
<proteinExistence type="predicted"/>
<keyword evidence="3" id="KW-1185">Reference proteome</keyword>
<dbReference type="AlphaFoldDB" id="A0A165D6A5"/>
<sequence length="283" mass="31839">MITPPTSDEENAPQVGPREGLHVPAVSPSEWSDWEDDPASADDYQQIRPSSLWVMPTEGVYLGEGWSKWVKLTDDDGNFVSYWSATGESFFKDKSGRSKSYAIGPRAIRLMMPQPVPPRESFDAIRFGNWDCHEEDGRIVITRQPGIIRAPDNTERTPSVLQITRARSGMERPRQAPVGPRPRCFSKKVTDPSISSSKVEVPVEPRPKCFSDRSLDAFRISMGAHRVYWHTEESHQFLDLVQQGPIMQHVGRIAAVVQRRETAPPSVIRVAHPATQVIRDDTV</sequence>
<evidence type="ECO:0000313" key="2">
    <source>
        <dbReference type="EMBL" id="KZT04230.1"/>
    </source>
</evidence>
<gene>
    <name evidence="2" type="ORF">LAESUDRAFT_715756</name>
</gene>